<name>A0ABP8J032_9BACT</name>
<feature type="region of interest" description="Disordered" evidence="1">
    <location>
        <begin position="34"/>
        <end position="148"/>
    </location>
</feature>
<dbReference type="RefSeq" id="WP_345224301.1">
    <property type="nucleotide sequence ID" value="NZ_BAABHA010000006.1"/>
</dbReference>
<evidence type="ECO:0000313" key="3">
    <source>
        <dbReference type="EMBL" id="GAA4382523.1"/>
    </source>
</evidence>
<accession>A0ABP8J032</accession>
<proteinExistence type="predicted"/>
<feature type="signal peptide" evidence="2">
    <location>
        <begin position="1"/>
        <end position="23"/>
    </location>
</feature>
<evidence type="ECO:0000256" key="2">
    <source>
        <dbReference type="SAM" id="SignalP"/>
    </source>
</evidence>
<evidence type="ECO:0000256" key="1">
    <source>
        <dbReference type="SAM" id="MobiDB-lite"/>
    </source>
</evidence>
<evidence type="ECO:0000313" key="4">
    <source>
        <dbReference type="Proteomes" id="UP001500454"/>
    </source>
</evidence>
<keyword evidence="2" id="KW-0732">Signal</keyword>
<reference evidence="4" key="1">
    <citation type="journal article" date="2019" name="Int. J. Syst. Evol. Microbiol.">
        <title>The Global Catalogue of Microorganisms (GCM) 10K type strain sequencing project: providing services to taxonomists for standard genome sequencing and annotation.</title>
        <authorList>
            <consortium name="The Broad Institute Genomics Platform"/>
            <consortium name="The Broad Institute Genome Sequencing Center for Infectious Disease"/>
            <person name="Wu L."/>
            <person name="Ma J."/>
        </authorList>
    </citation>
    <scope>NUCLEOTIDE SEQUENCE [LARGE SCALE GENOMIC DNA]</scope>
    <source>
        <strain evidence="4">JCM 17924</strain>
    </source>
</reference>
<gene>
    <name evidence="3" type="ORF">GCM10023186_22930</name>
</gene>
<dbReference type="EMBL" id="BAABHA010000006">
    <property type="protein sequence ID" value="GAA4382523.1"/>
    <property type="molecule type" value="Genomic_DNA"/>
</dbReference>
<feature type="chain" id="PRO_5046025657" description="DUF4890 domain-containing protein" evidence="2">
    <location>
        <begin position="24"/>
        <end position="148"/>
    </location>
</feature>
<dbReference type="Proteomes" id="UP001500454">
    <property type="component" value="Unassembled WGS sequence"/>
</dbReference>
<evidence type="ECO:0008006" key="5">
    <source>
        <dbReference type="Google" id="ProtNLM"/>
    </source>
</evidence>
<protein>
    <recommendedName>
        <fullName evidence="5">DUF4890 domain-containing protein</fullName>
    </recommendedName>
</protein>
<sequence>MKVLFAAAALFCTGLLTIPATQAQTIVAASREAQAQKANEEGLRKRKASAGDVTRMQRRMSMNPDEVKRDQQIEVLEARSGVTSYSSAGGDGTRHYEKGNGGFTVKRFRDKSNAAMQKRGQSRPAPGIDPKGKPLKHKKSKGFFDLVG</sequence>
<comment type="caution">
    <text evidence="3">The sequence shown here is derived from an EMBL/GenBank/DDBJ whole genome shotgun (WGS) entry which is preliminary data.</text>
</comment>
<keyword evidence="4" id="KW-1185">Reference proteome</keyword>
<organism evidence="3 4">
    <name type="scientific">Hymenobacter koreensis</name>
    <dbReference type="NCBI Taxonomy" id="1084523"/>
    <lineage>
        <taxon>Bacteria</taxon>
        <taxon>Pseudomonadati</taxon>
        <taxon>Bacteroidota</taxon>
        <taxon>Cytophagia</taxon>
        <taxon>Cytophagales</taxon>
        <taxon>Hymenobacteraceae</taxon>
        <taxon>Hymenobacter</taxon>
    </lineage>
</organism>